<evidence type="ECO:0000313" key="2">
    <source>
        <dbReference type="Proteomes" id="UP001164539"/>
    </source>
</evidence>
<keyword evidence="2" id="KW-1185">Reference proteome</keyword>
<sequence>MKENMKSNHELSVFIDSGFYRFRSSNVFFIDPVRVLNRFYARFRISPSAYYSRFFFETKHAGQEVEVCSRSSKKRKRKQKKPHILNERERAADQRHREVKPLLLKAHEALLAATDLLTVMGELNRDYVSSTGYGIEQSFIELGRVWQAPLYEITLKFNQCYLTDQRCEQRVIPLFNNLVANETADDVEAEILDRRYILPRESSFFMSDLEQIHNLIPAESDCGFNLIVIDPPWENGSARQKSLYPTLPNRYFLSLPIKQLTHTEGALVALWVTNREKLHNFVEKELFPLWGVDYVTTFYWLKVKPDGSLISDLDLFHHRPYEYLLLGYCSGVAASSKHHSALRAVNNQTIISIPGDYSRKPPIGELLLECFPGFKPARCIELFAREMTAGCLSWGNEPLHFQESRYFLGD</sequence>
<reference evidence="1 2" key="1">
    <citation type="journal article" date="2023" name="Science">
        <title>Complex scaffold remodeling in plant triterpene biosynthesis.</title>
        <authorList>
            <person name="De La Pena R."/>
            <person name="Hodgson H."/>
            <person name="Liu J.C."/>
            <person name="Stephenson M.J."/>
            <person name="Martin A.C."/>
            <person name="Owen C."/>
            <person name="Harkess A."/>
            <person name="Leebens-Mack J."/>
            <person name="Jimenez L.E."/>
            <person name="Osbourn A."/>
            <person name="Sattely E.S."/>
        </authorList>
    </citation>
    <scope>NUCLEOTIDE SEQUENCE [LARGE SCALE GENOMIC DNA]</scope>
    <source>
        <strain evidence="2">cv. JPN11</strain>
        <tissue evidence="1">Leaf</tissue>
    </source>
</reference>
<accession>A0ACC1WSE9</accession>
<dbReference type="EMBL" id="CM051407">
    <property type="protein sequence ID" value="KAJ4701919.1"/>
    <property type="molecule type" value="Genomic_DNA"/>
</dbReference>
<evidence type="ECO:0000313" key="1">
    <source>
        <dbReference type="EMBL" id="KAJ4701919.1"/>
    </source>
</evidence>
<comment type="caution">
    <text evidence="1">The sequence shown here is derived from an EMBL/GenBank/DDBJ whole genome shotgun (WGS) entry which is preliminary data.</text>
</comment>
<organism evidence="1 2">
    <name type="scientific">Melia azedarach</name>
    <name type="common">Chinaberry tree</name>
    <dbReference type="NCBI Taxonomy" id="155640"/>
    <lineage>
        <taxon>Eukaryota</taxon>
        <taxon>Viridiplantae</taxon>
        <taxon>Streptophyta</taxon>
        <taxon>Embryophyta</taxon>
        <taxon>Tracheophyta</taxon>
        <taxon>Spermatophyta</taxon>
        <taxon>Magnoliopsida</taxon>
        <taxon>eudicotyledons</taxon>
        <taxon>Gunneridae</taxon>
        <taxon>Pentapetalae</taxon>
        <taxon>rosids</taxon>
        <taxon>malvids</taxon>
        <taxon>Sapindales</taxon>
        <taxon>Meliaceae</taxon>
        <taxon>Melia</taxon>
    </lineage>
</organism>
<name>A0ACC1WSE9_MELAZ</name>
<protein>
    <submittedName>
        <fullName evidence="1">Methyltransferase-like protein 2</fullName>
    </submittedName>
</protein>
<dbReference type="Proteomes" id="UP001164539">
    <property type="component" value="Chromosome 14"/>
</dbReference>
<proteinExistence type="predicted"/>
<gene>
    <name evidence="1" type="ORF">OWV82_025086</name>
</gene>